<dbReference type="PROSITE" id="PS50112">
    <property type="entry name" value="PAS"/>
    <property type="match status" value="1"/>
</dbReference>
<evidence type="ECO:0000313" key="5">
    <source>
        <dbReference type="Proteomes" id="UP000036873"/>
    </source>
</evidence>
<evidence type="ECO:0008006" key="6">
    <source>
        <dbReference type="Google" id="ProtNLM"/>
    </source>
</evidence>
<dbReference type="SMART" id="SM00086">
    <property type="entry name" value="PAC"/>
    <property type="match status" value="1"/>
</dbReference>
<name>A0A0L6TVM2_9FIRM</name>
<evidence type="ECO:0000259" key="2">
    <source>
        <dbReference type="PROSITE" id="PS50113"/>
    </source>
</evidence>
<dbReference type="Pfam" id="PF13426">
    <property type="entry name" value="PAS_9"/>
    <property type="match status" value="1"/>
</dbReference>
<dbReference type="Proteomes" id="UP000036873">
    <property type="component" value="Unassembled WGS sequence"/>
</dbReference>
<feature type="domain" description="GGDEF" evidence="3">
    <location>
        <begin position="287"/>
        <end position="414"/>
    </location>
</feature>
<dbReference type="NCBIfam" id="TIGR00229">
    <property type="entry name" value="sensory_box"/>
    <property type="match status" value="1"/>
</dbReference>
<dbReference type="InterPro" id="IPR050469">
    <property type="entry name" value="Diguanylate_Cyclase"/>
</dbReference>
<dbReference type="STRING" id="52689.AKG39_18160"/>
<dbReference type="EMBL" id="LGYO01000067">
    <property type="protein sequence ID" value="KNZ40319.1"/>
    <property type="molecule type" value="Genomic_DNA"/>
</dbReference>
<dbReference type="SMART" id="SM00091">
    <property type="entry name" value="PAS"/>
    <property type="match status" value="1"/>
</dbReference>
<dbReference type="InterPro" id="IPR000160">
    <property type="entry name" value="GGDEF_dom"/>
</dbReference>
<dbReference type="InterPro" id="IPR035965">
    <property type="entry name" value="PAS-like_dom_sf"/>
</dbReference>
<feature type="domain" description="PAS" evidence="1">
    <location>
        <begin position="123"/>
        <end position="197"/>
    </location>
</feature>
<dbReference type="InterPro" id="IPR043128">
    <property type="entry name" value="Rev_trsase/Diguanyl_cyclase"/>
</dbReference>
<dbReference type="InterPro" id="IPR000700">
    <property type="entry name" value="PAS-assoc_C"/>
</dbReference>
<dbReference type="PANTHER" id="PTHR45138">
    <property type="entry name" value="REGULATORY COMPONENTS OF SENSORY TRANSDUCTION SYSTEM"/>
    <property type="match status" value="1"/>
</dbReference>
<proteinExistence type="predicted"/>
<dbReference type="CDD" id="cd01949">
    <property type="entry name" value="GGDEF"/>
    <property type="match status" value="1"/>
</dbReference>
<dbReference type="InterPro" id="IPR001610">
    <property type="entry name" value="PAC"/>
</dbReference>
<accession>A0A0L6TVM2</accession>
<organism evidence="4 5">
    <name type="scientific">Acetobacterium bakii</name>
    <dbReference type="NCBI Taxonomy" id="52689"/>
    <lineage>
        <taxon>Bacteria</taxon>
        <taxon>Bacillati</taxon>
        <taxon>Bacillota</taxon>
        <taxon>Clostridia</taxon>
        <taxon>Eubacteriales</taxon>
        <taxon>Eubacteriaceae</taxon>
        <taxon>Acetobacterium</taxon>
    </lineage>
</organism>
<reference evidence="5" key="1">
    <citation type="submission" date="2015-07" db="EMBL/GenBank/DDBJ databases">
        <title>Draft genome sequence of Acetobacterium bakii DSM 8293, a potential psychrophilic chemical producer through syngas fermentation.</title>
        <authorList>
            <person name="Song Y."/>
            <person name="Hwang S."/>
            <person name="Cho B.-K."/>
        </authorList>
    </citation>
    <scope>NUCLEOTIDE SEQUENCE [LARGE SCALE GENOMIC DNA]</scope>
    <source>
        <strain evidence="5">DSM 8239</strain>
    </source>
</reference>
<dbReference type="FunFam" id="3.30.70.270:FF:000001">
    <property type="entry name" value="Diguanylate cyclase domain protein"/>
    <property type="match status" value="1"/>
</dbReference>
<dbReference type="PROSITE" id="PS50113">
    <property type="entry name" value="PAC"/>
    <property type="match status" value="1"/>
</dbReference>
<dbReference type="OrthoDB" id="9798833at2"/>
<dbReference type="SMART" id="SM00267">
    <property type="entry name" value="GGDEF"/>
    <property type="match status" value="1"/>
</dbReference>
<dbReference type="InterPro" id="IPR000014">
    <property type="entry name" value="PAS"/>
</dbReference>
<dbReference type="Pfam" id="PF00990">
    <property type="entry name" value="GGDEF"/>
    <property type="match status" value="1"/>
</dbReference>
<dbReference type="Gene3D" id="3.30.70.270">
    <property type="match status" value="1"/>
</dbReference>
<dbReference type="CDD" id="cd00130">
    <property type="entry name" value="PAS"/>
    <property type="match status" value="1"/>
</dbReference>
<dbReference type="PANTHER" id="PTHR45138:SF9">
    <property type="entry name" value="DIGUANYLATE CYCLASE DGCM-RELATED"/>
    <property type="match status" value="1"/>
</dbReference>
<dbReference type="InterPro" id="IPR029787">
    <property type="entry name" value="Nucleotide_cyclase"/>
</dbReference>
<gene>
    <name evidence="4" type="ORF">AKG39_18160</name>
</gene>
<dbReference type="Gene3D" id="3.30.450.20">
    <property type="entry name" value="PAS domain"/>
    <property type="match status" value="1"/>
</dbReference>
<evidence type="ECO:0000313" key="4">
    <source>
        <dbReference type="EMBL" id="KNZ40319.1"/>
    </source>
</evidence>
<keyword evidence="5" id="KW-1185">Reference proteome</keyword>
<dbReference type="AlphaFoldDB" id="A0A0L6TVM2"/>
<sequence length="414" mass="47088">MLNNNAKAMINYVSGILNDKKMNNNFPAIAAGDADFLALDQSLRTIRNVAEALRVGDVHYDIPGDGFVLDSFQIFLKACKLSNEEVPRRKFLKILKLKGKKNPSCELQELTAIKRLENKIKENEKKHRLLTDNASDIIMTVDLFGNFTYISPSVEKITGYTQEEVLRDYRAIGYFLPGVQKDMDRVRESIREMVEKGEPFDAINFEQRQVRKDGKSIYTDTVLSGIYDDDNQFMELLAVSRDITEKVKMRREIKKLSETDKLTQLYNRVKLDAELEHQLKRTKNSTAVFGLIMIDIDNFKQINDSFGHLAGDAVLVELAELFKTSIRPADIVGRWGGEEFMVILPDTDEKVAVELAETIRKEVSENRFPKQEGITISLGVSVFSDDASVDTIIFRADQALYRAKNNGRNQVQAL</sequence>
<dbReference type="NCBIfam" id="TIGR00254">
    <property type="entry name" value="GGDEF"/>
    <property type="match status" value="1"/>
</dbReference>
<dbReference type="GO" id="GO:0052621">
    <property type="term" value="F:diguanylate cyclase activity"/>
    <property type="evidence" value="ECO:0007669"/>
    <property type="project" value="TreeGrafter"/>
</dbReference>
<dbReference type="SUPFAM" id="SSF55785">
    <property type="entry name" value="PYP-like sensor domain (PAS domain)"/>
    <property type="match status" value="1"/>
</dbReference>
<comment type="caution">
    <text evidence="4">The sequence shown here is derived from an EMBL/GenBank/DDBJ whole genome shotgun (WGS) entry which is preliminary data.</text>
</comment>
<feature type="domain" description="PAC" evidence="2">
    <location>
        <begin position="203"/>
        <end position="255"/>
    </location>
</feature>
<dbReference type="SUPFAM" id="SSF55073">
    <property type="entry name" value="Nucleotide cyclase"/>
    <property type="match status" value="1"/>
</dbReference>
<dbReference type="PROSITE" id="PS50887">
    <property type="entry name" value="GGDEF"/>
    <property type="match status" value="1"/>
</dbReference>
<evidence type="ECO:0000259" key="1">
    <source>
        <dbReference type="PROSITE" id="PS50112"/>
    </source>
</evidence>
<evidence type="ECO:0000259" key="3">
    <source>
        <dbReference type="PROSITE" id="PS50887"/>
    </source>
</evidence>
<dbReference type="RefSeq" id="WP_050741822.1">
    <property type="nucleotide sequence ID" value="NZ_LGYO01000067.1"/>
</dbReference>
<protein>
    <recommendedName>
        <fullName evidence="6">Diguanylate cyclase</fullName>
    </recommendedName>
</protein>